<dbReference type="PANTHER" id="PTHR30425">
    <property type="entry name" value="PHOSPHATE TRANSPORT SYSTEM PERMEASE PROTEIN PST"/>
    <property type="match status" value="1"/>
</dbReference>
<comment type="subcellular location">
    <subcellularLocation>
        <location evidence="1 9">Cell membrane</location>
        <topology evidence="1 9">Multi-pass membrane protein</topology>
    </subcellularLocation>
</comment>
<dbReference type="RefSeq" id="WP_124977952.1">
    <property type="nucleotide sequence ID" value="NZ_BDQK01000001.1"/>
</dbReference>
<dbReference type="EMBL" id="BDQK01000001">
    <property type="protein sequence ID" value="GBF79351.1"/>
    <property type="molecule type" value="Genomic_DNA"/>
</dbReference>
<dbReference type="SUPFAM" id="SSF161098">
    <property type="entry name" value="MetI-like"/>
    <property type="match status" value="1"/>
</dbReference>
<evidence type="ECO:0000256" key="1">
    <source>
        <dbReference type="ARBA" id="ARBA00004651"/>
    </source>
</evidence>
<dbReference type="OrthoDB" id="9785113at2"/>
<evidence type="ECO:0000313" key="12">
    <source>
        <dbReference type="EMBL" id="GBF79351.1"/>
    </source>
</evidence>
<dbReference type="InterPro" id="IPR051124">
    <property type="entry name" value="Phosphate_Transport_Permease"/>
</dbReference>
<gene>
    <name evidence="12" type="ORF">AsFPU1_0744</name>
</gene>
<dbReference type="PROSITE" id="PS50928">
    <property type="entry name" value="ABC_TM1"/>
    <property type="match status" value="1"/>
</dbReference>
<dbReference type="CDD" id="cd06261">
    <property type="entry name" value="TM_PBP2"/>
    <property type="match status" value="1"/>
</dbReference>
<evidence type="ECO:0000256" key="2">
    <source>
        <dbReference type="ARBA" id="ARBA00007069"/>
    </source>
</evidence>
<feature type="transmembrane region" description="Helical" evidence="9">
    <location>
        <begin position="87"/>
        <end position="112"/>
    </location>
</feature>
<comment type="function">
    <text evidence="10">Part of the binding-protein-dependent transport system for phosphate; probably responsible for the translocation of the substrate across the membrane.</text>
</comment>
<protein>
    <recommendedName>
        <fullName evidence="10">Phosphate transport system permease protein</fullName>
    </recommendedName>
</protein>
<feature type="transmembrane region" description="Helical" evidence="9">
    <location>
        <begin position="132"/>
        <end position="153"/>
    </location>
</feature>
<evidence type="ECO:0000256" key="9">
    <source>
        <dbReference type="RuleBase" id="RU363032"/>
    </source>
</evidence>
<feature type="transmembrane region" description="Helical" evidence="9">
    <location>
        <begin position="174"/>
        <end position="197"/>
    </location>
</feature>
<dbReference type="InterPro" id="IPR000515">
    <property type="entry name" value="MetI-like"/>
</dbReference>
<dbReference type="GO" id="GO:0006817">
    <property type="term" value="P:phosphate ion transport"/>
    <property type="evidence" value="ECO:0007669"/>
    <property type="project" value="UniProtKB-KW"/>
</dbReference>
<keyword evidence="5 10" id="KW-0592">Phosphate transport</keyword>
<keyword evidence="13" id="KW-1185">Reference proteome</keyword>
<dbReference type="PANTHER" id="PTHR30425:SF1">
    <property type="entry name" value="PHOSPHATE TRANSPORT SYSTEM PERMEASE PROTEIN PSTC"/>
    <property type="match status" value="1"/>
</dbReference>
<dbReference type="InterPro" id="IPR035906">
    <property type="entry name" value="MetI-like_sf"/>
</dbReference>
<keyword evidence="7 9" id="KW-1133">Transmembrane helix</keyword>
<comment type="similarity">
    <text evidence="2 10">Belongs to the binding-protein-dependent transport system permease family. CysTW subfamily.</text>
</comment>
<dbReference type="Proteomes" id="UP000287247">
    <property type="component" value="Unassembled WGS sequence"/>
</dbReference>
<evidence type="ECO:0000256" key="7">
    <source>
        <dbReference type="ARBA" id="ARBA00022989"/>
    </source>
</evidence>
<evidence type="ECO:0000256" key="6">
    <source>
        <dbReference type="ARBA" id="ARBA00022692"/>
    </source>
</evidence>
<evidence type="ECO:0000256" key="8">
    <source>
        <dbReference type="ARBA" id="ARBA00023136"/>
    </source>
</evidence>
<dbReference type="Gene3D" id="1.10.3720.10">
    <property type="entry name" value="MetI-like"/>
    <property type="match status" value="1"/>
</dbReference>
<evidence type="ECO:0000256" key="5">
    <source>
        <dbReference type="ARBA" id="ARBA00022592"/>
    </source>
</evidence>
<keyword evidence="3 9" id="KW-0813">Transport</keyword>
<dbReference type="InterPro" id="IPR011864">
    <property type="entry name" value="Phosphate_PstC"/>
</dbReference>
<evidence type="ECO:0000256" key="4">
    <source>
        <dbReference type="ARBA" id="ARBA00022475"/>
    </source>
</evidence>
<keyword evidence="6 9" id="KW-0812">Transmembrane</keyword>
<evidence type="ECO:0000256" key="3">
    <source>
        <dbReference type="ARBA" id="ARBA00022448"/>
    </source>
</evidence>
<dbReference type="AlphaFoldDB" id="A0A401IDM5"/>
<feature type="transmembrane region" description="Helical" evidence="9">
    <location>
        <begin position="294"/>
        <end position="317"/>
    </location>
</feature>
<proteinExistence type="inferred from homology"/>
<comment type="caution">
    <text evidence="12">The sequence shown here is derived from an EMBL/GenBank/DDBJ whole genome shotgun (WGS) entry which is preliminary data.</text>
</comment>
<feature type="transmembrane region" description="Helical" evidence="9">
    <location>
        <begin position="224"/>
        <end position="245"/>
    </location>
</feature>
<reference evidence="13" key="1">
    <citation type="submission" date="2017-05" db="EMBL/GenBank/DDBJ databases">
        <title>Physiological properties and genetic analysis related to exopolysaccharide production of fresh-water unicellular cyanobacterium Aphanothece sacrum, Suizenji Nori, that has been cultured as a food source in Japan.</title>
        <authorList>
            <person name="Kanesaki Y."/>
            <person name="Yoshikawa S."/>
            <person name="Ohki K."/>
        </authorList>
    </citation>
    <scope>NUCLEOTIDE SEQUENCE [LARGE SCALE GENOMIC DNA]</scope>
    <source>
        <strain evidence="13">FPU1</strain>
    </source>
</reference>
<evidence type="ECO:0000313" key="13">
    <source>
        <dbReference type="Proteomes" id="UP000287247"/>
    </source>
</evidence>
<feature type="transmembrane region" description="Helical" evidence="9">
    <location>
        <begin position="34"/>
        <end position="55"/>
    </location>
</feature>
<feature type="transmembrane region" description="Helical" evidence="9">
    <location>
        <begin position="252"/>
        <end position="274"/>
    </location>
</feature>
<accession>A0A401IDM5</accession>
<organism evidence="12 13">
    <name type="scientific">Aphanothece sacrum FPU1</name>
    <dbReference type="NCBI Taxonomy" id="1920663"/>
    <lineage>
        <taxon>Bacteria</taxon>
        <taxon>Bacillati</taxon>
        <taxon>Cyanobacteriota</taxon>
        <taxon>Cyanophyceae</taxon>
        <taxon>Oscillatoriophycideae</taxon>
        <taxon>Chroococcales</taxon>
        <taxon>Aphanothecaceae</taxon>
        <taxon>Aphanothece</taxon>
    </lineage>
</organism>
<dbReference type="GO" id="GO:0005315">
    <property type="term" value="F:phosphate transmembrane transporter activity"/>
    <property type="evidence" value="ECO:0007669"/>
    <property type="project" value="InterPro"/>
</dbReference>
<sequence length="324" mass="34766">MANFSDPIDSQQAIINDLTTTKGASVWGDRLFTVLVRGLAFSGSLFLLLIGWIVFQDAQPAMKAFGLGFFWSQDWDVGKLQFGGLPYIYGTLVSSALALFFAVPLGLAVALTTSENFVPDWVRSPVAFLVELIASIPSVIIGLWGIFILIPILKPLQEVLFKTFAWFPLFSTEPFGPSTLIAGVVLGIMILPTIAAIGRDALRAVAPELRSASMALGATRWETIFRVLLPTASSGIIGAIILALGRALGETMAVTMVIGNSTIISPSLIAPGYTIPAVLANQFPEAFEELHIGALMYLALILFIITLVVNSLAVLLVELVKSNR</sequence>
<keyword evidence="8 9" id="KW-0472">Membrane</keyword>
<evidence type="ECO:0000259" key="11">
    <source>
        <dbReference type="PROSITE" id="PS50928"/>
    </source>
</evidence>
<dbReference type="Pfam" id="PF00528">
    <property type="entry name" value="BPD_transp_1"/>
    <property type="match status" value="1"/>
</dbReference>
<feature type="domain" description="ABC transmembrane type-1" evidence="11">
    <location>
        <begin position="88"/>
        <end position="313"/>
    </location>
</feature>
<name>A0A401IDM5_APHSA</name>
<evidence type="ECO:0000256" key="10">
    <source>
        <dbReference type="RuleBase" id="RU363054"/>
    </source>
</evidence>
<keyword evidence="4 10" id="KW-1003">Cell membrane</keyword>
<dbReference type="NCBIfam" id="TIGR02138">
    <property type="entry name" value="phosphate_pstC"/>
    <property type="match status" value="1"/>
</dbReference>
<dbReference type="GO" id="GO:0005886">
    <property type="term" value="C:plasma membrane"/>
    <property type="evidence" value="ECO:0007669"/>
    <property type="project" value="UniProtKB-SubCell"/>
</dbReference>